<organism evidence="1 2">
    <name type="scientific">Vibrio panuliri</name>
    <dbReference type="NCBI Taxonomy" id="1381081"/>
    <lineage>
        <taxon>Bacteria</taxon>
        <taxon>Pseudomonadati</taxon>
        <taxon>Pseudomonadota</taxon>
        <taxon>Gammaproteobacteria</taxon>
        <taxon>Vibrionales</taxon>
        <taxon>Vibrionaceae</taxon>
        <taxon>Vibrio</taxon>
    </lineage>
</organism>
<reference evidence="1 2" key="1">
    <citation type="submission" date="2016-09" db="EMBL/GenBank/DDBJ databases">
        <title>Genomic Taxonomy of the Vibrionaceae.</title>
        <authorList>
            <person name="Gonzalez-Castillo A."/>
            <person name="Gomez-Gil B."/>
            <person name="Enciso-Ibarra K."/>
        </authorList>
    </citation>
    <scope>NUCLEOTIDE SEQUENCE [LARGE SCALE GENOMIC DNA]</scope>
    <source>
        <strain evidence="1 2">CAIM 703</strain>
    </source>
</reference>
<dbReference type="EMBL" id="MJMJ01000001">
    <property type="protein sequence ID" value="OLQ93341.1"/>
    <property type="molecule type" value="Genomic_DNA"/>
</dbReference>
<protein>
    <submittedName>
        <fullName evidence="1">Uncharacterized protein</fullName>
    </submittedName>
</protein>
<proteinExistence type="predicted"/>
<gene>
    <name evidence="1" type="ORF">BIY22_02290</name>
</gene>
<dbReference type="RefSeq" id="WP_075705980.1">
    <property type="nucleotide sequence ID" value="NZ_MJMJ01000001.1"/>
</dbReference>
<dbReference type="Proteomes" id="UP000186313">
    <property type="component" value="Unassembled WGS sequence"/>
</dbReference>
<accession>A0A1Q9HR66</accession>
<sequence>MKLLADKTGEQFLNILEQTGDVVVVQFISNEGLAKGRPFQDSLRGLTLAGWTERTTSTAIGLYRFKQGYLEDAHVSFALHQLYPLGRKVKLPSGVIAKIASYANSHTDGYYMYVVKEGETNLTRLKMTPDWVLLPSEKLLALPFYPLPKTQQELDAIDEFQAWAGGF</sequence>
<name>A0A1Q9HR66_9VIBR</name>
<comment type="caution">
    <text evidence="1">The sequence shown here is derived from an EMBL/GenBank/DDBJ whole genome shotgun (WGS) entry which is preliminary data.</text>
</comment>
<dbReference type="OrthoDB" id="5882285at2"/>
<evidence type="ECO:0000313" key="2">
    <source>
        <dbReference type="Proteomes" id="UP000186313"/>
    </source>
</evidence>
<dbReference type="AlphaFoldDB" id="A0A1Q9HR66"/>
<evidence type="ECO:0000313" key="1">
    <source>
        <dbReference type="EMBL" id="OLQ93341.1"/>
    </source>
</evidence>